<name>U5DK30_9CHRO</name>
<gene>
    <name evidence="2" type="ORF">KR51_00013760</name>
</gene>
<dbReference type="EMBL" id="ASSJ01000035">
    <property type="protein sequence ID" value="ERN42041.1"/>
    <property type="molecule type" value="Genomic_DNA"/>
</dbReference>
<feature type="coiled-coil region" evidence="1">
    <location>
        <begin position="13"/>
        <end position="69"/>
    </location>
</feature>
<organism evidence="2 3">
    <name type="scientific">Rubidibacter lacunae KORDI 51-2</name>
    <dbReference type="NCBI Taxonomy" id="582515"/>
    <lineage>
        <taxon>Bacteria</taxon>
        <taxon>Bacillati</taxon>
        <taxon>Cyanobacteriota</taxon>
        <taxon>Cyanophyceae</taxon>
        <taxon>Oscillatoriophycideae</taxon>
        <taxon>Chroococcales</taxon>
        <taxon>Aphanothecaceae</taxon>
        <taxon>Rubidibacter</taxon>
    </lineage>
</organism>
<evidence type="ECO:0000256" key="1">
    <source>
        <dbReference type="SAM" id="Coils"/>
    </source>
</evidence>
<dbReference type="InParanoid" id="U5DK30"/>
<protein>
    <submittedName>
        <fullName evidence="2">Uncharacterized protein</fullName>
    </submittedName>
</protein>
<evidence type="ECO:0000313" key="3">
    <source>
        <dbReference type="Proteomes" id="UP000016960"/>
    </source>
</evidence>
<keyword evidence="1" id="KW-0175">Coiled coil</keyword>
<evidence type="ECO:0000313" key="2">
    <source>
        <dbReference type="EMBL" id="ERN42041.1"/>
    </source>
</evidence>
<proteinExistence type="predicted"/>
<sequence>MENSNHRQLLDQLDGLAAAAARTRAQIAAEEAEHAFRILLRDRFEREMKEQAEQTYQRLLSDTQQFVEQAAQMSAQRSLELEERTIAHAPAFSVATPQFASFGSVLDAERQRQNGMAQLVGQTPQEQDIVAAASMGMTEAEIAAEVLGDESPDTVARVRGVLRDRLTDCIPAAD</sequence>
<keyword evidence="3" id="KW-1185">Reference proteome</keyword>
<comment type="caution">
    <text evidence="2">The sequence shown here is derived from an EMBL/GenBank/DDBJ whole genome shotgun (WGS) entry which is preliminary data.</text>
</comment>
<accession>U5DK30</accession>
<dbReference type="Proteomes" id="UP000016960">
    <property type="component" value="Unassembled WGS sequence"/>
</dbReference>
<reference evidence="2 3" key="1">
    <citation type="submission" date="2013-05" db="EMBL/GenBank/DDBJ databases">
        <title>Draft genome sequence of Rubidibacter lacunae KORDI 51-2.</title>
        <authorList>
            <person name="Choi D.H."/>
            <person name="Noh J.H."/>
            <person name="Kwon K.-K."/>
            <person name="Lee J.-H."/>
            <person name="Ryu J.-Y."/>
        </authorList>
    </citation>
    <scope>NUCLEOTIDE SEQUENCE [LARGE SCALE GENOMIC DNA]</scope>
    <source>
        <strain evidence="2 3">KORDI 51-2</strain>
    </source>
</reference>
<dbReference type="AlphaFoldDB" id="U5DK30"/>